<dbReference type="PANTHER" id="PTHR33112">
    <property type="entry name" value="DOMAIN PROTEIN, PUTATIVE-RELATED"/>
    <property type="match status" value="1"/>
</dbReference>
<reference evidence="2" key="1">
    <citation type="submission" date="2019-07" db="EMBL/GenBank/DDBJ databases">
        <authorList>
            <person name="Palmer J.M."/>
        </authorList>
    </citation>
    <scope>NUCLEOTIDE SEQUENCE</scope>
    <source>
        <strain evidence="2">PC9</strain>
    </source>
</reference>
<dbReference type="Proteomes" id="UP000623687">
    <property type="component" value="Unassembled WGS sequence"/>
</dbReference>
<dbReference type="VEuPathDB" id="FungiDB:PC9H_008405"/>
<dbReference type="InterPro" id="IPR010730">
    <property type="entry name" value="HET"/>
</dbReference>
<sequence>MNGNSEVTLNTSGYSYITSWEEIEASAKTTGCNSCGLLNIYSSAAVAKTRAETGITTPPEQKIQLRYCIESQERGRPNELLLFIDSLKFGRFRICAEEGDDAANYIGRQDPLQKITPSVDYALCTKLIAACGLHESCRRHQEVGLPTRLIDCSEPDNPRVVITAGQRGFYATLSYVWGGAQPQQLTKATLTAYIQRITTPLPQTIEDAIFVTHQLGLPYLWVDALCIIQDSDDDKLQELGHMHDIYEHGHVMLTPEFAYSAREGFLPERRPPVRLPFYTPTGRIGTMLVRHGLEVDRQSDSRFLQLRAQASESLLAYESINTRVPIFTRAWCFQENTLAPRSVIFCFPEVYFRCRSTRAKVTEDANPSRDINSSDVSLLFPKALPEEGRMSLGLQSLWYRMVLDYSERLLSFPADKLNAIAGVAEAFHMAGAGEYLAGLWRSTLLEDLMWITFDHGSQPSARPEYRAPSWSWASADCQVHMHPWEDEAWDRRAEYRAEVVACTVSPISTKNPFGAVSGGVLTLRTKMEPIDWDPVACRVVKTDSHPKGLLGEQDRTHAIDETAAVTKEYQYQFVLLAAGYDMSYEGRWMKGLVVLSVGKDGAFTRVQAVDDYIVSVWYEAAPTRTISIV</sequence>
<proteinExistence type="predicted"/>
<dbReference type="OrthoDB" id="5125733at2759"/>
<dbReference type="GeneID" id="59378223"/>
<feature type="domain" description="Heterokaryon incompatibility" evidence="1">
    <location>
        <begin position="170"/>
        <end position="335"/>
    </location>
</feature>
<evidence type="ECO:0000313" key="3">
    <source>
        <dbReference type="Proteomes" id="UP000623687"/>
    </source>
</evidence>
<comment type="caution">
    <text evidence="2">The sequence shown here is derived from an EMBL/GenBank/DDBJ whole genome shotgun (WGS) entry which is preliminary data.</text>
</comment>
<dbReference type="EMBL" id="JACETU010000006">
    <property type="protein sequence ID" value="KAF7426040.1"/>
    <property type="molecule type" value="Genomic_DNA"/>
</dbReference>
<dbReference type="Pfam" id="PF06985">
    <property type="entry name" value="HET"/>
    <property type="match status" value="1"/>
</dbReference>
<organism evidence="2 3">
    <name type="scientific">Pleurotus ostreatus</name>
    <name type="common">Oyster mushroom</name>
    <name type="synonym">White-rot fungus</name>
    <dbReference type="NCBI Taxonomy" id="5322"/>
    <lineage>
        <taxon>Eukaryota</taxon>
        <taxon>Fungi</taxon>
        <taxon>Dikarya</taxon>
        <taxon>Basidiomycota</taxon>
        <taxon>Agaricomycotina</taxon>
        <taxon>Agaricomycetes</taxon>
        <taxon>Agaricomycetidae</taxon>
        <taxon>Agaricales</taxon>
        <taxon>Pleurotineae</taxon>
        <taxon>Pleurotaceae</taxon>
        <taxon>Pleurotus</taxon>
    </lineage>
</organism>
<evidence type="ECO:0000313" key="2">
    <source>
        <dbReference type="EMBL" id="KAF7426040.1"/>
    </source>
</evidence>
<dbReference type="RefSeq" id="XP_036629344.1">
    <property type="nucleotide sequence ID" value="XM_036777916.1"/>
</dbReference>
<evidence type="ECO:0000259" key="1">
    <source>
        <dbReference type="Pfam" id="PF06985"/>
    </source>
</evidence>
<dbReference type="AlphaFoldDB" id="A0A8H6ZVP8"/>
<gene>
    <name evidence="2" type="ORF">PC9H_008405</name>
</gene>
<keyword evidence="3" id="KW-1185">Reference proteome</keyword>
<name>A0A8H6ZVP8_PLEOS</name>
<dbReference type="PANTHER" id="PTHR33112:SF16">
    <property type="entry name" value="HETEROKARYON INCOMPATIBILITY DOMAIN-CONTAINING PROTEIN"/>
    <property type="match status" value="1"/>
</dbReference>
<accession>A0A8H6ZVP8</accession>
<protein>
    <recommendedName>
        <fullName evidence="1">Heterokaryon incompatibility domain-containing protein</fullName>
    </recommendedName>
</protein>